<dbReference type="RefSeq" id="XP_018988803.1">
    <property type="nucleotide sequence ID" value="XM_019143140.1"/>
</dbReference>
<comment type="caution">
    <text evidence="2">The sequence shown here is derived from an EMBL/GenBank/DDBJ whole genome shotgun (WGS) entry which is preliminary data.</text>
</comment>
<proteinExistence type="predicted"/>
<evidence type="ECO:0000313" key="2">
    <source>
        <dbReference type="EMBL" id="ODN72862.1"/>
    </source>
</evidence>
<keyword evidence="3" id="KW-1185">Reference proteome</keyword>
<name>A0A1E3H935_9TREE</name>
<dbReference type="AlphaFoldDB" id="A0A1E3H935"/>
<reference evidence="2 3" key="1">
    <citation type="submission" date="2016-06" db="EMBL/GenBank/DDBJ databases">
        <title>Evolution of pathogenesis and genome organization in the Tremellales.</title>
        <authorList>
            <person name="Cuomo C."/>
            <person name="Litvintseva A."/>
            <person name="Heitman J."/>
            <person name="Chen Y."/>
            <person name="Sun S."/>
            <person name="Springer D."/>
            <person name="Dromer F."/>
            <person name="Young S."/>
            <person name="Zeng Q."/>
            <person name="Chapman S."/>
            <person name="Gujja S."/>
            <person name="Saif S."/>
            <person name="Birren B."/>
        </authorList>
    </citation>
    <scope>NUCLEOTIDE SEQUENCE [LARGE SCALE GENOMIC DNA]</scope>
    <source>
        <strain evidence="2 3">CBS 6039</strain>
    </source>
</reference>
<keyword evidence="1" id="KW-0472">Membrane</keyword>
<sequence length="600" mass="64625">MRSFRPLVLLRRPQTLPLRPLLRRPLSSVPPTRNISHRTTEYTDSTIYAFSYLSRTIKYVLISLVGIGATGLIGFEGLHLWVEKVGMGAPSREDSGIDGVWGWDGEHQGWTGGPKGGTDPRLGFKARHALRAAWISQEWGAGSSASIEKGMHTSAFHPDYVAARSIITTTQADQAGGGVRKRVDRGYEIADEYVDLAIKEAKKKGLVFPPELSGARASGPAFDNDGYKGPHGDPAAMDLLLLKAGVLERINTFDSLAHAKDVYEQVLSSLSSSASAPGSVSPGGQAKVMRLASKVGDLCARTGNRDEATKWWSWGLDHVGIDIQGKVVGRVEGKPAAKVKDLPPPVLRATIALITSASAQLATTSSLQAASELQALGLTYLTPPPLIPANQTPAAELHWTWLTQRSSLLKLHLSSVLYALHKTNPRSLPLLAEAKEEAEEVIADINPMPKEYLDKSKATTPAAKLLARDALLTGAEIAFTRGLLLERTVSPAASTSSSWSIPFFSFLTTSSASKPQPTTLTTLQAAQKEFQRATALSLLESGADKRKKGPKEEGQEEAVVVGRGEEWAKYNRSLKRVNGKIDELLGVGQGAEVKEEVKKV</sequence>
<organism evidence="2 3">
    <name type="scientific">Cryptococcus amylolentus CBS 6039</name>
    <dbReference type="NCBI Taxonomy" id="1295533"/>
    <lineage>
        <taxon>Eukaryota</taxon>
        <taxon>Fungi</taxon>
        <taxon>Dikarya</taxon>
        <taxon>Basidiomycota</taxon>
        <taxon>Agaricomycotina</taxon>
        <taxon>Tremellomycetes</taxon>
        <taxon>Tremellales</taxon>
        <taxon>Cryptococcaceae</taxon>
        <taxon>Cryptococcus</taxon>
    </lineage>
</organism>
<evidence type="ECO:0000256" key="1">
    <source>
        <dbReference type="SAM" id="Phobius"/>
    </source>
</evidence>
<keyword evidence="1" id="KW-1133">Transmembrane helix</keyword>
<accession>A0A1E3H935</accession>
<dbReference type="Proteomes" id="UP000094065">
    <property type="component" value="Unassembled WGS sequence"/>
</dbReference>
<dbReference type="OrthoDB" id="2524554at2759"/>
<gene>
    <name evidence="2" type="ORF">L202_08290</name>
</gene>
<evidence type="ECO:0000313" key="3">
    <source>
        <dbReference type="Proteomes" id="UP000094065"/>
    </source>
</evidence>
<keyword evidence="1" id="KW-0812">Transmembrane</keyword>
<protein>
    <submittedName>
        <fullName evidence="2">Uncharacterized protein</fullName>
    </submittedName>
</protein>
<feature type="transmembrane region" description="Helical" evidence="1">
    <location>
        <begin position="59"/>
        <end position="82"/>
    </location>
</feature>
<dbReference type="GeneID" id="30159599"/>
<dbReference type="EMBL" id="AWGJ01000014">
    <property type="protein sequence ID" value="ODN72862.1"/>
    <property type="molecule type" value="Genomic_DNA"/>
</dbReference>